<keyword evidence="2" id="KW-0472">Membrane</keyword>
<evidence type="ECO:0000313" key="4">
    <source>
        <dbReference type="Proteomes" id="UP000005408"/>
    </source>
</evidence>
<reference evidence="3" key="1">
    <citation type="submission" date="2022-08" db="UniProtKB">
        <authorList>
            <consortium name="EnsemblMetazoa"/>
        </authorList>
    </citation>
    <scope>IDENTIFICATION</scope>
    <source>
        <strain evidence="3">05x7-T-G4-1.051#20</strain>
    </source>
</reference>
<evidence type="ECO:0000313" key="3">
    <source>
        <dbReference type="EnsemblMetazoa" id="G31445.1:cds"/>
    </source>
</evidence>
<evidence type="ECO:0000256" key="1">
    <source>
        <dbReference type="SAM" id="Coils"/>
    </source>
</evidence>
<keyword evidence="1" id="KW-0175">Coiled coil</keyword>
<keyword evidence="4" id="KW-1185">Reference proteome</keyword>
<dbReference type="Proteomes" id="UP000005408">
    <property type="component" value="Unassembled WGS sequence"/>
</dbReference>
<feature type="coiled-coil region" evidence="1">
    <location>
        <begin position="78"/>
        <end position="114"/>
    </location>
</feature>
<sequence>MYDLLTCYGSFHWLLYILLLEAFNYFLAPCMSSVSKTVDTADDHLEQVPTVQVNHGVKRKGKTNAGEGKRRRYEDLEEKNLLLDNKRLEEELHRVQEEREVLALKKEVLLLKKQKLFGEIQTLFPSFLAEL</sequence>
<feature type="transmembrane region" description="Helical" evidence="2">
    <location>
        <begin position="12"/>
        <end position="28"/>
    </location>
</feature>
<dbReference type="EnsemblMetazoa" id="G31445.1">
    <property type="protein sequence ID" value="G31445.1:cds"/>
    <property type="gene ID" value="G31445"/>
</dbReference>
<accession>A0A8W8MB63</accession>
<proteinExistence type="predicted"/>
<organism evidence="3 4">
    <name type="scientific">Magallana gigas</name>
    <name type="common">Pacific oyster</name>
    <name type="synonym">Crassostrea gigas</name>
    <dbReference type="NCBI Taxonomy" id="29159"/>
    <lineage>
        <taxon>Eukaryota</taxon>
        <taxon>Metazoa</taxon>
        <taxon>Spiralia</taxon>
        <taxon>Lophotrochozoa</taxon>
        <taxon>Mollusca</taxon>
        <taxon>Bivalvia</taxon>
        <taxon>Autobranchia</taxon>
        <taxon>Pteriomorphia</taxon>
        <taxon>Ostreida</taxon>
        <taxon>Ostreoidea</taxon>
        <taxon>Ostreidae</taxon>
        <taxon>Magallana</taxon>
    </lineage>
</organism>
<protein>
    <submittedName>
        <fullName evidence="3">Uncharacterized protein</fullName>
    </submittedName>
</protein>
<dbReference type="AlphaFoldDB" id="A0A8W8MB63"/>
<keyword evidence="2" id="KW-1133">Transmembrane helix</keyword>
<evidence type="ECO:0000256" key="2">
    <source>
        <dbReference type="SAM" id="Phobius"/>
    </source>
</evidence>
<name>A0A8W8MB63_MAGGI</name>
<keyword evidence="2" id="KW-0812">Transmembrane</keyword>